<reference evidence="2 3" key="1">
    <citation type="submission" date="2020-08" db="EMBL/GenBank/DDBJ databases">
        <title>Genomic Encyclopedia of Type Strains, Phase IV (KMG-IV): sequencing the most valuable type-strain genomes for metagenomic binning, comparative biology and taxonomic classification.</title>
        <authorList>
            <person name="Goeker M."/>
        </authorList>
    </citation>
    <scope>NUCLEOTIDE SEQUENCE [LARGE SCALE GENOMIC DNA]</scope>
    <source>
        <strain evidence="2 3">DSM 107085</strain>
    </source>
</reference>
<sequence>MQQPASFDPAQRRAAVRRTVGFLVAAIVVILGLFLLQFVV</sequence>
<dbReference type="AlphaFoldDB" id="A0A841KIT2"/>
<keyword evidence="1" id="KW-0472">Membrane</keyword>
<dbReference type="Proteomes" id="UP000560000">
    <property type="component" value="Unassembled WGS sequence"/>
</dbReference>
<proteinExistence type="predicted"/>
<dbReference type="EMBL" id="JACHET010000001">
    <property type="protein sequence ID" value="MBB6185096.1"/>
    <property type="molecule type" value="Genomic_DNA"/>
</dbReference>
<evidence type="ECO:0000313" key="2">
    <source>
        <dbReference type="EMBL" id="MBB6185096.1"/>
    </source>
</evidence>
<evidence type="ECO:0000313" key="3">
    <source>
        <dbReference type="Proteomes" id="UP000560000"/>
    </source>
</evidence>
<keyword evidence="1" id="KW-1133">Transmembrane helix</keyword>
<keyword evidence="1" id="KW-0812">Transmembrane</keyword>
<organism evidence="2 3">
    <name type="scientific">Oleiagrimonas soli</name>
    <dbReference type="NCBI Taxonomy" id="1543381"/>
    <lineage>
        <taxon>Bacteria</taxon>
        <taxon>Pseudomonadati</taxon>
        <taxon>Pseudomonadota</taxon>
        <taxon>Gammaproteobacteria</taxon>
        <taxon>Lysobacterales</taxon>
        <taxon>Rhodanobacteraceae</taxon>
        <taxon>Oleiagrimonas</taxon>
    </lineage>
</organism>
<protein>
    <submittedName>
        <fullName evidence="2">Uncharacterized protein</fullName>
    </submittedName>
</protein>
<accession>A0A841KIT2</accession>
<gene>
    <name evidence="2" type="ORF">HNQ86_002441</name>
</gene>
<name>A0A841KIT2_9GAMM</name>
<dbReference type="RefSeq" id="WP_268746059.1">
    <property type="nucleotide sequence ID" value="NZ_JACHET010000001.1"/>
</dbReference>
<evidence type="ECO:0000256" key="1">
    <source>
        <dbReference type="SAM" id="Phobius"/>
    </source>
</evidence>
<feature type="transmembrane region" description="Helical" evidence="1">
    <location>
        <begin position="20"/>
        <end position="39"/>
    </location>
</feature>
<comment type="caution">
    <text evidence="2">The sequence shown here is derived from an EMBL/GenBank/DDBJ whole genome shotgun (WGS) entry which is preliminary data.</text>
</comment>